<keyword evidence="2" id="KW-1185">Reference proteome</keyword>
<accession>A0AAJ5UB70</accession>
<proteinExistence type="predicted"/>
<evidence type="ECO:0000313" key="1">
    <source>
        <dbReference type="EMBL" id="WBG92273.1"/>
    </source>
</evidence>
<gene>
    <name evidence="1" type="ORF">N5580_07025</name>
</gene>
<dbReference type="AlphaFoldDB" id="A0AAJ5UB70"/>
<dbReference type="Proteomes" id="UP001211544">
    <property type="component" value="Chromosome"/>
</dbReference>
<name>A0AAJ5UB70_9GAMM</name>
<evidence type="ECO:0000313" key="2">
    <source>
        <dbReference type="Proteomes" id="UP001211544"/>
    </source>
</evidence>
<reference evidence="1 2" key="1">
    <citation type="journal article" date="2022" name="J Glob Antimicrob Resist">
        <title>First complete genome of a multidrug resistant strain of the novel human pathogen Kalamiella piersonii (GABEKP28) identified in human saliva.</title>
        <authorList>
            <person name="McDonagh F."/>
            <person name="Singh N.K."/>
            <person name="Venkateswaran K."/>
            <person name="Lonappan A.M."/>
            <person name="Hallahan B."/>
            <person name="Tuohy A."/>
            <person name="Burke L."/>
            <person name="Kovarova A."/>
            <person name="Miliotis G."/>
        </authorList>
    </citation>
    <scope>NUCLEOTIDE SEQUENCE [LARGE SCALE GENOMIC DNA]</scope>
    <source>
        <strain evidence="1 2">GABEKP28</strain>
    </source>
</reference>
<dbReference type="EMBL" id="CP104758">
    <property type="protein sequence ID" value="WBG92273.1"/>
    <property type="molecule type" value="Genomic_DNA"/>
</dbReference>
<organism evidence="1 2">
    <name type="scientific">Pantoea piersonii</name>
    <dbReference type="NCBI Taxonomy" id="2364647"/>
    <lineage>
        <taxon>Bacteria</taxon>
        <taxon>Pseudomonadati</taxon>
        <taxon>Pseudomonadota</taxon>
        <taxon>Gammaproteobacteria</taxon>
        <taxon>Enterobacterales</taxon>
        <taxon>Erwiniaceae</taxon>
        <taxon>Pantoea</taxon>
    </lineage>
</organism>
<sequence>MNSSTTKIIGINQNLSEICDNKGIFYFDLSQTVNASWQNVFHEYITTYKPAVFSLHRPIIIEDKLLRVHAELDGPWGIENVFLHLQCIVKYANSKCKKTMLMDDKASSWQSSSDIKKLQNRLASLNY</sequence>
<dbReference type="KEGG" id="kpie:N5580_07025"/>
<dbReference type="RefSeq" id="WP_269950146.1">
    <property type="nucleotide sequence ID" value="NZ_CP104758.1"/>
</dbReference>
<protein>
    <submittedName>
        <fullName evidence="1">Uncharacterized protein</fullName>
    </submittedName>
</protein>